<proteinExistence type="predicted"/>
<gene>
    <name evidence="1" type="ORF">AMON00008_LOCUS31331</name>
</gene>
<dbReference type="EMBL" id="HBNR01045020">
    <property type="protein sequence ID" value="CAE4605852.1"/>
    <property type="molecule type" value="Transcribed_RNA"/>
</dbReference>
<evidence type="ECO:0000313" key="1">
    <source>
        <dbReference type="EMBL" id="CAE4605852.1"/>
    </source>
</evidence>
<organism evidence="1">
    <name type="scientific">Alexandrium monilatum</name>
    <dbReference type="NCBI Taxonomy" id="311494"/>
    <lineage>
        <taxon>Eukaryota</taxon>
        <taxon>Sar</taxon>
        <taxon>Alveolata</taxon>
        <taxon>Dinophyceae</taxon>
        <taxon>Gonyaulacales</taxon>
        <taxon>Pyrocystaceae</taxon>
        <taxon>Alexandrium</taxon>
    </lineage>
</organism>
<name>A0A7S4R7J4_9DINO</name>
<protein>
    <submittedName>
        <fullName evidence="1">Uncharacterized protein</fullName>
    </submittedName>
</protein>
<reference evidence="1" key="1">
    <citation type="submission" date="2021-01" db="EMBL/GenBank/DDBJ databases">
        <authorList>
            <person name="Corre E."/>
            <person name="Pelletier E."/>
            <person name="Niang G."/>
            <person name="Scheremetjew M."/>
            <person name="Finn R."/>
            <person name="Kale V."/>
            <person name="Holt S."/>
            <person name="Cochrane G."/>
            <person name="Meng A."/>
            <person name="Brown T."/>
            <person name="Cohen L."/>
        </authorList>
    </citation>
    <scope>NUCLEOTIDE SEQUENCE</scope>
    <source>
        <strain evidence="1">CCMP3105</strain>
    </source>
</reference>
<sequence length="106" mass="10911">MSKGGVRQLLSLVDVEDHGSAFVVDSGALVAAAKPVQGIVVPASPRREDELFEGVAEATACHAAADGSREARLSSAEPIGLGCMRGSGRGFKDFLAVFLPCSRAVL</sequence>
<accession>A0A7S4R7J4</accession>
<dbReference type="AlphaFoldDB" id="A0A7S4R7J4"/>